<evidence type="ECO:0000313" key="3">
    <source>
        <dbReference type="Proteomes" id="UP000603940"/>
    </source>
</evidence>
<gene>
    <name evidence="2" type="ORF">IBL25_16385</name>
</gene>
<feature type="domain" description="Transposase IS66 central" evidence="1">
    <location>
        <begin position="3"/>
        <end position="47"/>
    </location>
</feature>
<proteinExistence type="predicted"/>
<name>A0ABR7R9R1_9PROT</name>
<accession>A0ABR7R9R1</accession>
<dbReference type="PANTHER" id="PTHR33678">
    <property type="entry name" value="BLL1576 PROTEIN"/>
    <property type="match status" value="1"/>
</dbReference>
<dbReference type="Pfam" id="PF03050">
    <property type="entry name" value="DDE_Tnp_IS66"/>
    <property type="match status" value="1"/>
</dbReference>
<evidence type="ECO:0000259" key="1">
    <source>
        <dbReference type="Pfam" id="PF03050"/>
    </source>
</evidence>
<keyword evidence="3" id="KW-1185">Reference proteome</keyword>
<dbReference type="EMBL" id="JACTUZ010000082">
    <property type="protein sequence ID" value="MBC9178525.1"/>
    <property type="molecule type" value="Genomic_DNA"/>
</dbReference>
<evidence type="ECO:0000313" key="2">
    <source>
        <dbReference type="EMBL" id="MBC9178525.1"/>
    </source>
</evidence>
<dbReference type="PANTHER" id="PTHR33678:SF1">
    <property type="entry name" value="BLL1576 PROTEIN"/>
    <property type="match status" value="1"/>
</dbReference>
<dbReference type="Proteomes" id="UP000603940">
    <property type="component" value="Unassembled WGS sequence"/>
</dbReference>
<dbReference type="InterPro" id="IPR004291">
    <property type="entry name" value="Transposase_IS66_central"/>
</dbReference>
<organism evidence="2 3">
    <name type="scientific">Pseudoroseomonas ludipueritiae</name>
    <dbReference type="NCBI Taxonomy" id="198093"/>
    <lineage>
        <taxon>Bacteria</taxon>
        <taxon>Pseudomonadati</taxon>
        <taxon>Pseudomonadota</taxon>
        <taxon>Alphaproteobacteria</taxon>
        <taxon>Acetobacterales</taxon>
        <taxon>Acetobacteraceae</taxon>
        <taxon>Pseudoroseomonas</taxon>
    </lineage>
</organism>
<dbReference type="InterPro" id="IPR052344">
    <property type="entry name" value="Transposase-related"/>
</dbReference>
<sequence>MPRSSPTAEAIRYAMNHRKGLEQFLTDGRIETDTNIVERAIRPICLSPMNTFSPAVTMVVQDGRLLPLWWKPASSTASTAALLYRRADPARQRLAQQPHRRTHAVVLGQS</sequence>
<reference evidence="2 3" key="1">
    <citation type="journal article" date="2009" name="Int. J. Syst. Evol. Microbiol.">
        <title>Transfer of Teichococcus ludipueritiae and Muricoccus roseus to the genus Roseomonas, as Roseomonas ludipueritiae comb. nov. and Roseomonas rosea comb. nov., respectively, and emended description of the genus Roseomonas.</title>
        <authorList>
            <person name="Sanchez-Porro C."/>
            <person name="Gallego V."/>
            <person name="Busse H.J."/>
            <person name="Kampfer P."/>
            <person name="Ventosa A."/>
        </authorList>
    </citation>
    <scope>NUCLEOTIDE SEQUENCE [LARGE SCALE GENOMIC DNA]</scope>
    <source>
        <strain evidence="2 3">DSM 14915</strain>
    </source>
</reference>
<comment type="caution">
    <text evidence="2">The sequence shown here is derived from an EMBL/GenBank/DDBJ whole genome shotgun (WGS) entry which is preliminary data.</text>
</comment>
<protein>
    <submittedName>
        <fullName evidence="2">Transposase</fullName>
    </submittedName>
</protein>